<feature type="domain" description="ATP-cone" evidence="4">
    <location>
        <begin position="1"/>
        <end position="94"/>
    </location>
</feature>
<evidence type="ECO:0000313" key="6">
    <source>
        <dbReference type="Proteomes" id="UP000026907"/>
    </source>
</evidence>
<evidence type="ECO:0000313" key="5">
    <source>
        <dbReference type="EMBL" id="AHN83693.1"/>
    </source>
</evidence>
<organism evidence="5 6">
    <name type="scientific">Escherichia phage FFH2</name>
    <dbReference type="NCBI Taxonomy" id="1446490"/>
    <lineage>
        <taxon>Viruses</taxon>
        <taxon>Duplodnaviria</taxon>
        <taxon>Heunggongvirae</taxon>
        <taxon>Uroviricota</taxon>
        <taxon>Caudoviricetes</taxon>
        <taxon>Vequintavirinae</taxon>
        <taxon>Vequintavirus</taxon>
        <taxon>Vequintavirus PDX</taxon>
        <taxon>Vequintavirus FFH2</taxon>
    </lineage>
</organism>
<evidence type="ECO:0000259" key="4">
    <source>
        <dbReference type="PROSITE" id="PS51161"/>
    </source>
</evidence>
<dbReference type="RefSeq" id="YP_009031014.1">
    <property type="nucleotide sequence ID" value="NC_024134.1"/>
</dbReference>
<protein>
    <submittedName>
        <fullName evidence="5">Anaerobic ribonucleoside triphosphate reductase</fullName>
    </submittedName>
</protein>
<keyword evidence="1 3" id="KW-0547">Nucleotide-binding</keyword>
<sequence>MKVVKRDGREEFYNGIKVIKAAESALLESGHTEEEAYRIACAVNEVVANNLPTDQCTISVKNIHILVEDALMDMGLKCAAREYIQYRQTRDNNREAGGKLLADISGFLDRTCDEFTKENANKPTNHVHTHRDLLAGILSKHLASTQILTDRVSEEHNKGFIHVHDLDYLISPLTNCCLVNYPDMLENGFNIGNAHVSKPKSIGVATTILSQISSAVASAQYGGQTMSHIDHYLAQYAEATYEKNLKFCQEHWLPDAETVAMQMTDKDVFDSMQTLLYQINTLTSVNG</sequence>
<dbReference type="GO" id="GO:0009265">
    <property type="term" value="P:2'-deoxyribonucleotide biosynthetic process"/>
    <property type="evidence" value="ECO:0007669"/>
    <property type="project" value="TreeGrafter"/>
</dbReference>
<evidence type="ECO:0000256" key="2">
    <source>
        <dbReference type="ARBA" id="ARBA00022840"/>
    </source>
</evidence>
<dbReference type="GeneID" id="19486830"/>
<name>A0A023MHV8_9CAUD</name>
<dbReference type="EMBL" id="KJ190158">
    <property type="protein sequence ID" value="AHN83693.1"/>
    <property type="molecule type" value="Genomic_DNA"/>
</dbReference>
<dbReference type="Pfam" id="PF13597">
    <property type="entry name" value="NRDD"/>
    <property type="match status" value="1"/>
</dbReference>
<dbReference type="InterPro" id="IPR005144">
    <property type="entry name" value="ATP-cone_dom"/>
</dbReference>
<accession>A0A023MHV8</accession>
<dbReference type="PANTHER" id="PTHR21075">
    <property type="entry name" value="ANAEROBIC RIBONUCLEOSIDE-TRIPHOSPHATE REDUCTASE"/>
    <property type="match status" value="1"/>
</dbReference>
<dbReference type="Proteomes" id="UP000026907">
    <property type="component" value="Segment"/>
</dbReference>
<proteinExistence type="predicted"/>
<evidence type="ECO:0000256" key="1">
    <source>
        <dbReference type="ARBA" id="ARBA00022741"/>
    </source>
</evidence>
<dbReference type="PROSITE" id="PS51161">
    <property type="entry name" value="ATP_CONE"/>
    <property type="match status" value="1"/>
</dbReference>
<dbReference type="PANTHER" id="PTHR21075:SF0">
    <property type="entry name" value="ANAEROBIC RIBONUCLEOSIDE-TRIPHOSPHATE REDUCTASE"/>
    <property type="match status" value="1"/>
</dbReference>
<dbReference type="Pfam" id="PF03477">
    <property type="entry name" value="ATP-cone"/>
    <property type="match status" value="1"/>
</dbReference>
<dbReference type="KEGG" id="vg:19486830"/>
<dbReference type="SUPFAM" id="SSF51998">
    <property type="entry name" value="PFL-like glycyl radical enzymes"/>
    <property type="match status" value="1"/>
</dbReference>
<dbReference type="Gene3D" id="3.20.70.20">
    <property type="match status" value="1"/>
</dbReference>
<dbReference type="GO" id="GO:0004748">
    <property type="term" value="F:ribonucleoside-diphosphate reductase activity, thioredoxin disulfide as acceptor"/>
    <property type="evidence" value="ECO:0007669"/>
    <property type="project" value="TreeGrafter"/>
</dbReference>
<keyword evidence="6" id="KW-1185">Reference proteome</keyword>
<dbReference type="GO" id="GO:0006260">
    <property type="term" value="P:DNA replication"/>
    <property type="evidence" value="ECO:0007669"/>
    <property type="project" value="InterPro"/>
</dbReference>
<keyword evidence="2 3" id="KW-0067">ATP-binding</keyword>
<dbReference type="GO" id="GO:0008998">
    <property type="term" value="F:ribonucleoside-triphosphate reductase (thioredoxin) activity"/>
    <property type="evidence" value="ECO:0007669"/>
    <property type="project" value="InterPro"/>
</dbReference>
<dbReference type="InterPro" id="IPR012833">
    <property type="entry name" value="NrdD"/>
</dbReference>
<evidence type="ECO:0000256" key="3">
    <source>
        <dbReference type="PROSITE-ProRule" id="PRU00492"/>
    </source>
</evidence>
<reference evidence="5 6" key="1">
    <citation type="journal article" date="2014" name="Genome Announc.">
        <title>Complete Genome Sequences of Two Escherichia coli O157:H7 Phages Effective in Limiting Contamination of Food Products.</title>
        <authorList>
            <person name="Hong Y."/>
            <person name="Pan Y."/>
            <person name="Harman N.J."/>
            <person name="Ebner P.D."/>
        </authorList>
    </citation>
    <scope>NUCLEOTIDE SEQUENCE [LARGE SCALE GENOMIC DNA]</scope>
</reference>
<dbReference type="GO" id="GO:0005524">
    <property type="term" value="F:ATP binding"/>
    <property type="evidence" value="ECO:0007669"/>
    <property type="project" value="UniProtKB-UniRule"/>
</dbReference>